<keyword evidence="4" id="KW-1015">Disulfide bond</keyword>
<dbReference type="Gene3D" id="2.60.40.1930">
    <property type="match status" value="1"/>
</dbReference>
<dbReference type="EMBL" id="JBIYXZ010002068">
    <property type="protein sequence ID" value="KAL3067355.1"/>
    <property type="molecule type" value="Genomic_DNA"/>
</dbReference>
<dbReference type="SMART" id="SM00104">
    <property type="entry name" value="ANATO"/>
    <property type="match status" value="1"/>
</dbReference>
<dbReference type="Proteomes" id="UP001619887">
    <property type="component" value="Unassembled WGS sequence"/>
</dbReference>
<evidence type="ECO:0000313" key="7">
    <source>
        <dbReference type="EMBL" id="KAL3067355.1"/>
    </source>
</evidence>
<dbReference type="InterPro" id="IPR048848">
    <property type="entry name" value="C3_CUB2"/>
</dbReference>
<dbReference type="InterPro" id="IPR001134">
    <property type="entry name" value="Netrin_domain"/>
</dbReference>
<dbReference type="CDD" id="cd03583">
    <property type="entry name" value="NTR_complement_C3"/>
    <property type="match status" value="1"/>
</dbReference>
<dbReference type="InterPro" id="IPR040839">
    <property type="entry name" value="MG4"/>
</dbReference>
<comment type="subcellular location">
    <subcellularLocation>
        <location evidence="1">Secreted</location>
    </subcellularLocation>
</comment>
<dbReference type="InterPro" id="IPR008993">
    <property type="entry name" value="TIMP-like_OB-fold"/>
</dbReference>
<dbReference type="SUPFAM" id="SSF50242">
    <property type="entry name" value="TIMP-like"/>
    <property type="match status" value="1"/>
</dbReference>
<accession>A0ABD2HN15</accession>
<evidence type="ECO:0000256" key="3">
    <source>
        <dbReference type="ARBA" id="ARBA00022966"/>
    </source>
</evidence>
<dbReference type="SMART" id="SM01360">
    <property type="entry name" value="A2M"/>
    <property type="match status" value="1"/>
</dbReference>
<dbReference type="InterPro" id="IPR008930">
    <property type="entry name" value="Terpenoid_cyclase/PrenylTrfase"/>
</dbReference>
<dbReference type="InterPro" id="IPR000020">
    <property type="entry name" value="Anaphylatoxin/fibulin"/>
</dbReference>
<dbReference type="Pfam" id="PF21308">
    <property type="entry name" value="C3_CUB2"/>
    <property type="match status" value="1"/>
</dbReference>
<feature type="domain" description="NTR" evidence="6">
    <location>
        <begin position="1228"/>
        <end position="1377"/>
    </location>
</feature>
<dbReference type="Pfam" id="PF17789">
    <property type="entry name" value="MG4"/>
    <property type="match status" value="1"/>
</dbReference>
<keyword evidence="2" id="KW-0964">Secreted</keyword>
<keyword evidence="3" id="KW-0882">Thioester bond</keyword>
<dbReference type="InterPro" id="IPR001599">
    <property type="entry name" value="Macroglobln_a2"/>
</dbReference>
<dbReference type="InterPro" id="IPR018933">
    <property type="entry name" value="Netrin_module_non-TIMP"/>
</dbReference>
<dbReference type="InterPro" id="IPR050473">
    <property type="entry name" value="A2M/Complement_sys"/>
</dbReference>
<dbReference type="GO" id="GO:0005576">
    <property type="term" value="C:extracellular region"/>
    <property type="evidence" value="ECO:0007669"/>
    <property type="project" value="UniProtKB-SubCell"/>
</dbReference>
<dbReference type="Gene3D" id="6.20.50.160">
    <property type="match status" value="1"/>
</dbReference>
<dbReference type="InterPro" id="IPR035815">
    <property type="entry name" value="NTR_complement_C3"/>
</dbReference>
<dbReference type="Pfam" id="PF01759">
    <property type="entry name" value="NTR"/>
    <property type="match status" value="1"/>
</dbReference>
<dbReference type="Gene3D" id="1.20.50.70">
    <property type="match status" value="1"/>
</dbReference>
<dbReference type="PANTHER" id="PTHR11412:SF81">
    <property type="entry name" value="COMPLEMENT C3"/>
    <property type="match status" value="1"/>
</dbReference>
<dbReference type="CDD" id="cd00017">
    <property type="entry name" value="ANATO"/>
    <property type="match status" value="1"/>
</dbReference>
<gene>
    <name evidence="7" type="ORF">OYC64_017148</name>
</gene>
<dbReference type="PROSITE" id="PS01178">
    <property type="entry name" value="ANAPHYLATOXIN_2"/>
    <property type="match status" value="1"/>
</dbReference>
<dbReference type="SUPFAM" id="SSF48239">
    <property type="entry name" value="Terpenoid cyclases/Protein prenyltransferases"/>
    <property type="match status" value="1"/>
</dbReference>
<dbReference type="InterPro" id="IPR047565">
    <property type="entry name" value="Alpha-macroglob_thiol-ester_cl"/>
</dbReference>
<protein>
    <submittedName>
        <fullName evidence="7">Uncharacterized protein</fullName>
    </submittedName>
</protein>
<evidence type="ECO:0000256" key="2">
    <source>
        <dbReference type="ARBA" id="ARBA00022525"/>
    </source>
</evidence>
<dbReference type="PROSITE" id="PS50189">
    <property type="entry name" value="NTR"/>
    <property type="match status" value="1"/>
</dbReference>
<keyword evidence="8" id="KW-1185">Reference proteome</keyword>
<dbReference type="InterPro" id="IPR011626">
    <property type="entry name" value="Alpha-macroglobulin_TED"/>
</dbReference>
<dbReference type="SMART" id="SM01419">
    <property type="entry name" value="Thiol-ester_cl"/>
    <property type="match status" value="1"/>
</dbReference>
<dbReference type="InterPro" id="IPR009048">
    <property type="entry name" value="A-macroglobulin_rcpt-bd"/>
</dbReference>
<dbReference type="Pfam" id="PF00207">
    <property type="entry name" value="A2M"/>
    <property type="match status" value="1"/>
</dbReference>
<dbReference type="FunFam" id="2.60.40.10:FF:000155">
    <property type="entry name" value="complement C3 isoform X1"/>
    <property type="match status" value="1"/>
</dbReference>
<dbReference type="CDD" id="cd02896">
    <property type="entry name" value="complement_C3_C4_C5"/>
    <property type="match status" value="1"/>
</dbReference>
<dbReference type="Gene3D" id="2.40.50.120">
    <property type="match status" value="1"/>
</dbReference>
<comment type="caution">
    <text evidence="7">The sequence shown here is derived from an EMBL/GenBank/DDBJ whole genome shotgun (WGS) entry which is preliminary data.</text>
</comment>
<evidence type="ECO:0000256" key="4">
    <source>
        <dbReference type="ARBA" id="ARBA00023157"/>
    </source>
</evidence>
<evidence type="ECO:0000313" key="8">
    <source>
        <dbReference type="Proteomes" id="UP001619887"/>
    </source>
</evidence>
<dbReference type="InterPro" id="IPR018081">
    <property type="entry name" value="Anaphylatoxin_comp_syst"/>
</dbReference>
<reference evidence="7 8" key="2">
    <citation type="journal article" date="2024" name="G3 (Bethesda)">
        <title>The genome of the cryopelagic Antarctic bald notothen, Trematomus borchgrevinki.</title>
        <authorList>
            <person name="Rayamajhi N."/>
            <person name="Rivera-Colon A.G."/>
            <person name="Minhas B.F."/>
            <person name="Cheng C.C."/>
            <person name="Catchen J.M."/>
        </authorList>
    </citation>
    <scope>NUCLEOTIDE SEQUENCE [LARGE SCALE GENOMIC DNA]</scope>
    <source>
        <strain evidence="7">AGRC-2024</strain>
    </source>
</reference>
<dbReference type="InterPro" id="IPR011625">
    <property type="entry name" value="A2M_N_BRD"/>
</dbReference>
<dbReference type="Pfam" id="PF07703">
    <property type="entry name" value="A2M_BRD"/>
    <property type="match status" value="1"/>
</dbReference>
<dbReference type="SUPFAM" id="SSF49410">
    <property type="entry name" value="Alpha-macroglobulin receptor domain"/>
    <property type="match status" value="1"/>
</dbReference>
<feature type="domain" description="Anaphylatoxin-like" evidence="5">
    <location>
        <begin position="407"/>
        <end position="442"/>
    </location>
</feature>
<dbReference type="SMART" id="SM01359">
    <property type="entry name" value="A2M_N_2"/>
    <property type="match status" value="1"/>
</dbReference>
<dbReference type="Gene3D" id="1.20.91.20">
    <property type="entry name" value="Anaphylotoxins (complement system)"/>
    <property type="match status" value="1"/>
</dbReference>
<dbReference type="Gene3D" id="2.60.120.1540">
    <property type="match status" value="1"/>
</dbReference>
<dbReference type="Gene3D" id="2.20.130.20">
    <property type="match status" value="1"/>
</dbReference>
<sequence length="1379" mass="154506">MAYVVFGVINDGEKKSFPSSLQRVQIERGVGAVMLKKEHIKNIEELVTKSIFVAVSVLTENGGEMVEAELRNIQIVKSPYTIHFKKTPKYFKPGMSFQVAVEVVNPDNTPAKGVVVVVEPGTVNGRTTANGMARLTINTGGYTQLTINAKTNDPRISSTRQASANMTALPYITQSKNYIHIGVDSAEVQLGNNMNIDLNLKRQESHDTDVTYLIMSRGQLVQKGRYNTRGQVLISVMVIITKDMLPSFRITAYYHTNENEVVSDSVWVDVKDSCMGSLKLEQSIPAPSYEPRRMFGLKVTGDPGAIVGLVAVDKGVYVINNKHRLTQKKVWDIVEKYDTGCTPGGGMNGTSVFYDAGLLFESNTAFGTPYRQELKCPAPSRRKRGTTIMDVRTSLLSNYTEKLQRDCCLDGMRDTLLSYTCERRVEYIVDGEACAAAFLHCCKDMENQRADSKVESLQLARSEEDDKSYTDSNEIVSRTKFPESWLWSDIILPACPGQNPCDTTSVTKNVPLQDSITTWQFTGISLSTTHGICVGDPLEVIVRKQFFIDLRLPYSAVRGEQLEVKAILHNYSPDPATVRVDLIEEDNVCSSASKRGKYRQEVRIGAQTTRSVPFIIIPMKEGEFRIEVKAAVKDSSLNDGIMKMLRVVPEGILVKDPMIVILDPTNKGVDGEQVVIINSGIAKKDLVPNTPTSTQISVTGREQVSALLENAVSGNSMGTLIKQPSGCGEQNMMSMTLPLIAATYLDKTNQWETVGFQKRNEALQHITTGYITELTFRKTDGSFSVFPERSSSSWLTAYVAKVFAMANKLVLVQSPHICEAIKFLILNAQQPDGLFREVGTVIHGEMIGDVRGADSDASMTSFCLIAMQESRMLCADSVVSLPVSIDKAVTYLERRLPSLTNPYAVAMTTYAMANENKMNREILYKVASPELNHWPTPKGGIYTLEATAYALLALVKAKAFKDAKPVVRWFNEQQKVGGGYGSTQATMMVYQAISEYWSSAKEPEYDLNVDILLPGRAKPDRYNFNRDNHYATRTSKINDINQNVKVTANGSGEATVTMVSLYYALPKQNESDCQKFNLSVQLITENMDEDEKIYKLRIEVLYKDKERDAAMSILDIGLLTGFTVNTKDLDLLSKGHARTIAKYEMNKVLSERGSLIIYLDKVSHTRPEEIIFRVHQNMKVGVLQPAAVSVYEYYEQTHCVQFYHPERKGGQLLRLCRGDLCTCAEENCSMQKKEKISNDQRTDKACESTQTSKIDYVYKMKLEMFEDDLSTDIYTMRVLEVIKEGTFDVVPLNKPRTFLSYPHCRESLDLVVGKTYLIMGTSDDIHRDDTHQAYQYVLGERTWIEYWPIEAECQADEHRPTCLGMEEMVQTYQLFGCQL</sequence>
<proteinExistence type="predicted"/>
<dbReference type="Gene3D" id="2.60.40.10">
    <property type="entry name" value="Immunoglobulins"/>
    <property type="match status" value="2"/>
</dbReference>
<evidence type="ECO:0000256" key="1">
    <source>
        <dbReference type="ARBA" id="ARBA00004613"/>
    </source>
</evidence>
<dbReference type="Gene3D" id="1.50.10.20">
    <property type="match status" value="1"/>
</dbReference>
<evidence type="ECO:0000259" key="5">
    <source>
        <dbReference type="PROSITE" id="PS01178"/>
    </source>
</evidence>
<dbReference type="PROSITE" id="PS01177">
    <property type="entry name" value="ANAPHYLATOXIN_1"/>
    <property type="match status" value="1"/>
</dbReference>
<dbReference type="InterPro" id="IPR013783">
    <property type="entry name" value="Ig-like_fold"/>
</dbReference>
<dbReference type="Gene3D" id="2.60.40.1940">
    <property type="match status" value="1"/>
</dbReference>
<dbReference type="Gene3D" id="2.60.40.690">
    <property type="entry name" value="Alpha-macroglobulin, receptor-binding domain"/>
    <property type="match status" value="1"/>
</dbReference>
<dbReference type="Pfam" id="PF07677">
    <property type="entry name" value="A2M_recep"/>
    <property type="match status" value="1"/>
</dbReference>
<dbReference type="SMART" id="SM01361">
    <property type="entry name" value="A2M_recep"/>
    <property type="match status" value="1"/>
</dbReference>
<reference evidence="7 8" key="1">
    <citation type="journal article" date="2022" name="G3 (Bethesda)">
        <title>Evaluating Illumina-, Nanopore-, and PacBio-based genome assembly strategies with the bald notothen, Trematomus borchgrevinki.</title>
        <authorList>
            <person name="Rayamajhi N."/>
            <person name="Cheng C.C."/>
            <person name="Catchen J.M."/>
        </authorList>
    </citation>
    <scope>NUCLEOTIDE SEQUENCE [LARGE SCALE GENOMIC DNA]</scope>
    <source>
        <strain evidence="7">AGRC-2024</strain>
    </source>
</reference>
<dbReference type="PROSITE" id="PS00477">
    <property type="entry name" value="ALPHA_2_MACROGLOBULIN"/>
    <property type="match status" value="1"/>
</dbReference>
<dbReference type="SUPFAM" id="SSF47686">
    <property type="entry name" value="Anaphylotoxins (complement system)"/>
    <property type="match status" value="1"/>
</dbReference>
<dbReference type="SMART" id="SM00643">
    <property type="entry name" value="C345C"/>
    <property type="match status" value="1"/>
</dbReference>
<name>A0ABD2HN15_PAGBO</name>
<organism evidence="7 8">
    <name type="scientific">Pagothenia borchgrevinki</name>
    <name type="common">Bald rockcod</name>
    <name type="synonym">Trematomus borchgrevinki</name>
    <dbReference type="NCBI Taxonomy" id="8213"/>
    <lineage>
        <taxon>Eukaryota</taxon>
        <taxon>Metazoa</taxon>
        <taxon>Chordata</taxon>
        <taxon>Craniata</taxon>
        <taxon>Vertebrata</taxon>
        <taxon>Euteleostomi</taxon>
        <taxon>Actinopterygii</taxon>
        <taxon>Neopterygii</taxon>
        <taxon>Teleostei</taxon>
        <taxon>Neoteleostei</taxon>
        <taxon>Acanthomorphata</taxon>
        <taxon>Eupercaria</taxon>
        <taxon>Perciformes</taxon>
        <taxon>Notothenioidei</taxon>
        <taxon>Nototheniidae</taxon>
        <taxon>Pagothenia</taxon>
    </lineage>
</organism>
<dbReference type="InterPro" id="IPR036595">
    <property type="entry name" value="A-macroglobulin_rcpt-bd_sf"/>
</dbReference>
<evidence type="ECO:0000259" key="6">
    <source>
        <dbReference type="PROSITE" id="PS50189"/>
    </source>
</evidence>
<dbReference type="Pfam" id="PF01821">
    <property type="entry name" value="ANATO"/>
    <property type="match status" value="1"/>
</dbReference>
<dbReference type="PANTHER" id="PTHR11412">
    <property type="entry name" value="MACROGLOBULIN / COMPLEMENT"/>
    <property type="match status" value="1"/>
</dbReference>
<dbReference type="Pfam" id="PF07678">
    <property type="entry name" value="TED_complement"/>
    <property type="match status" value="1"/>
</dbReference>
<dbReference type="FunFam" id="2.40.50.120:FF:000013">
    <property type="entry name" value="Complement C3"/>
    <property type="match status" value="1"/>
</dbReference>
<dbReference type="InterPro" id="IPR019742">
    <property type="entry name" value="MacrogloblnA2_CS"/>
</dbReference>